<feature type="non-terminal residue" evidence="2">
    <location>
        <position position="1"/>
    </location>
</feature>
<dbReference type="EMBL" id="AMCI01009577">
    <property type="protein sequence ID" value="EJW89282.1"/>
    <property type="molecule type" value="Genomic_DNA"/>
</dbReference>
<sequence length="31" mass="3563">LEYRGKSETKAAFVPTGMRFQSSQRSSPPYR</sequence>
<reference evidence="2" key="1">
    <citation type="journal article" date="2012" name="PLoS ONE">
        <title>Gene sets for utilization of primary and secondary nutrition supplies in the distal gut of endangered iberian lynx.</title>
        <authorList>
            <person name="Alcaide M."/>
            <person name="Messina E."/>
            <person name="Richter M."/>
            <person name="Bargiela R."/>
            <person name="Peplies J."/>
            <person name="Huws S.A."/>
            <person name="Newbold C.J."/>
            <person name="Golyshin P.N."/>
            <person name="Simon M.A."/>
            <person name="Lopez G."/>
            <person name="Yakimov M.M."/>
            <person name="Ferrer M."/>
        </authorList>
    </citation>
    <scope>NUCLEOTIDE SEQUENCE</scope>
</reference>
<name>J9FI02_9ZZZZ</name>
<feature type="compositionally biased region" description="Polar residues" evidence="1">
    <location>
        <begin position="19"/>
        <end position="31"/>
    </location>
</feature>
<proteinExistence type="predicted"/>
<evidence type="ECO:0000313" key="2">
    <source>
        <dbReference type="EMBL" id="EJW89282.1"/>
    </source>
</evidence>
<comment type="caution">
    <text evidence="2">The sequence shown here is derived from an EMBL/GenBank/DDBJ whole genome shotgun (WGS) entry which is preliminary data.</text>
</comment>
<protein>
    <submittedName>
        <fullName evidence="2">Uncharacterized protein</fullName>
    </submittedName>
</protein>
<feature type="region of interest" description="Disordered" evidence="1">
    <location>
        <begin position="1"/>
        <end position="31"/>
    </location>
</feature>
<organism evidence="2">
    <name type="scientific">gut metagenome</name>
    <dbReference type="NCBI Taxonomy" id="749906"/>
    <lineage>
        <taxon>unclassified sequences</taxon>
        <taxon>metagenomes</taxon>
        <taxon>organismal metagenomes</taxon>
    </lineage>
</organism>
<evidence type="ECO:0000256" key="1">
    <source>
        <dbReference type="SAM" id="MobiDB-lite"/>
    </source>
</evidence>
<accession>J9FI02</accession>
<gene>
    <name evidence="2" type="ORF">EVA_22611</name>
</gene>
<dbReference type="AlphaFoldDB" id="J9FI02"/>